<keyword evidence="3" id="KW-1185">Reference proteome</keyword>
<protein>
    <recommendedName>
        <fullName evidence="1">Aminoglycoside phosphotransferase domain-containing protein</fullName>
    </recommendedName>
</protein>
<feature type="domain" description="Aminoglycoside phosphotransferase" evidence="1">
    <location>
        <begin position="60"/>
        <end position="255"/>
    </location>
</feature>
<comment type="caution">
    <text evidence="2">The sequence shown here is derived from an EMBL/GenBank/DDBJ whole genome shotgun (WGS) entry which is preliminary data.</text>
</comment>
<evidence type="ECO:0000313" key="2">
    <source>
        <dbReference type="EMBL" id="GAA2738166.1"/>
    </source>
</evidence>
<name>A0ABN3UTR1_9MICO</name>
<dbReference type="SUPFAM" id="SSF56112">
    <property type="entry name" value="Protein kinase-like (PK-like)"/>
    <property type="match status" value="1"/>
</dbReference>
<dbReference type="Gene3D" id="1.10.510.10">
    <property type="entry name" value="Transferase(Phosphotransferase) domain 1"/>
    <property type="match status" value="1"/>
</dbReference>
<dbReference type="InterPro" id="IPR002575">
    <property type="entry name" value="Aminoglycoside_PTrfase"/>
</dbReference>
<evidence type="ECO:0000313" key="3">
    <source>
        <dbReference type="Proteomes" id="UP001501326"/>
    </source>
</evidence>
<reference evidence="2 3" key="1">
    <citation type="journal article" date="2019" name="Int. J. Syst. Evol. Microbiol.">
        <title>The Global Catalogue of Microorganisms (GCM) 10K type strain sequencing project: providing services to taxonomists for standard genome sequencing and annotation.</title>
        <authorList>
            <consortium name="The Broad Institute Genomics Platform"/>
            <consortium name="The Broad Institute Genome Sequencing Center for Infectious Disease"/>
            <person name="Wu L."/>
            <person name="Ma J."/>
        </authorList>
    </citation>
    <scope>NUCLEOTIDE SEQUENCE [LARGE SCALE GENOMIC DNA]</scope>
    <source>
        <strain evidence="2 3">JCM 16378</strain>
    </source>
</reference>
<dbReference type="Pfam" id="PF01636">
    <property type="entry name" value="APH"/>
    <property type="match status" value="1"/>
</dbReference>
<evidence type="ECO:0000259" key="1">
    <source>
        <dbReference type="Pfam" id="PF01636"/>
    </source>
</evidence>
<dbReference type="Proteomes" id="UP001501326">
    <property type="component" value="Unassembled WGS sequence"/>
</dbReference>
<accession>A0ABN3UTR1</accession>
<dbReference type="Gene3D" id="3.30.200.20">
    <property type="entry name" value="Phosphorylase Kinase, domain 1"/>
    <property type="match status" value="1"/>
</dbReference>
<dbReference type="Gene3D" id="1.20.58.840">
    <property type="match status" value="1"/>
</dbReference>
<sequence>MAQVDPVSLSSWIGCDFGLDVARVEPVGLGADARADLARVVTVDGREHAAKTSSGPQPGLAVADLLASRGVVGVPGPLRTRDGALTASCGPPGGGLRLSVVPWVRGHRVLDTGMAPPEWARLGELLGRLHTTPLTEPGLATVPREDHDPTAVVAQARAFADALLRADRDHPADPAVAAVSVLWAQEGPRLLAVADRALHLSDSRRWAQVSPVLCHGDPHHGNLLVDGSGGVHLIDWDDAVVAPREADLMFVVGGVFSHATITEEQVRWFFEGYAPVTGVTLEDLDAEVLAYLRCVRALVDVLDLAETALAASDHALADRWEALRYASGTLGSGGLVELALS</sequence>
<gene>
    <name evidence="2" type="ORF">GCM10009867_28280</name>
</gene>
<dbReference type="EMBL" id="BAAARN010000003">
    <property type="protein sequence ID" value="GAA2738166.1"/>
    <property type="molecule type" value="Genomic_DNA"/>
</dbReference>
<proteinExistence type="predicted"/>
<organism evidence="2 3">
    <name type="scientific">Pedococcus aerophilus</name>
    <dbReference type="NCBI Taxonomy" id="436356"/>
    <lineage>
        <taxon>Bacteria</taxon>
        <taxon>Bacillati</taxon>
        <taxon>Actinomycetota</taxon>
        <taxon>Actinomycetes</taxon>
        <taxon>Micrococcales</taxon>
        <taxon>Intrasporangiaceae</taxon>
        <taxon>Pedococcus</taxon>
    </lineage>
</organism>
<dbReference type="InterPro" id="IPR011009">
    <property type="entry name" value="Kinase-like_dom_sf"/>
</dbReference>